<dbReference type="InterPro" id="IPR000751">
    <property type="entry name" value="MPI_Phosphatase"/>
</dbReference>
<dbReference type="AlphaFoldDB" id="V9LEE9"/>
<dbReference type="GO" id="GO:0005634">
    <property type="term" value="C:nucleus"/>
    <property type="evidence" value="ECO:0007669"/>
    <property type="project" value="TreeGrafter"/>
</dbReference>
<name>V9LEE9_CALMI</name>
<sequence length="235" mass="25845">DLLFSPIAGLSYNINNLSFQESETPKRRLKLSPGSEEPSPALPPSTGPDTPTGVSLHFPPPDHSQRDPKRKTPARRILWERNQEGLNQPSSQCAELENGNEAPFWKRNRSSERESGERGWGMVSSLRRVSCSQEIGVEDIAEYEQAEGGLTDHSTPGFLPTVDGSHKDLRYVSAQTVASLVSGVLDSVAGGYWLGDCRYPYEFAGGHIQGAVNIYTEQQVLSTFFPVSELPQEKA</sequence>
<dbReference type="InterPro" id="IPR036873">
    <property type="entry name" value="Rhodanese-like_dom_sf"/>
</dbReference>
<dbReference type="PRINTS" id="PR00716">
    <property type="entry name" value="MPIPHPHTASE"/>
</dbReference>
<keyword evidence="7" id="KW-0131">Cell cycle</keyword>
<dbReference type="PROSITE" id="PS50206">
    <property type="entry name" value="RHODANESE_3"/>
    <property type="match status" value="1"/>
</dbReference>
<evidence type="ECO:0000256" key="6">
    <source>
        <dbReference type="ARBA" id="ARBA00022912"/>
    </source>
</evidence>
<dbReference type="PANTHER" id="PTHR10828:SF17">
    <property type="entry name" value="PROTEIN-TYROSINE-PHOSPHATASE"/>
    <property type="match status" value="1"/>
</dbReference>
<feature type="compositionally biased region" description="Polar residues" evidence="8">
    <location>
        <begin position="84"/>
        <end position="93"/>
    </location>
</feature>
<dbReference type="GO" id="GO:0005737">
    <property type="term" value="C:cytoplasm"/>
    <property type="evidence" value="ECO:0007669"/>
    <property type="project" value="TreeGrafter"/>
</dbReference>
<dbReference type="EC" id="3.1.3.48" evidence="2"/>
<evidence type="ECO:0000313" key="10">
    <source>
        <dbReference type="EMBL" id="AFP10767.1"/>
    </source>
</evidence>
<dbReference type="InterPro" id="IPR001763">
    <property type="entry name" value="Rhodanese-like_dom"/>
</dbReference>
<dbReference type="GO" id="GO:0110032">
    <property type="term" value="P:positive regulation of G2/MI transition of meiotic cell cycle"/>
    <property type="evidence" value="ECO:0007669"/>
    <property type="project" value="TreeGrafter"/>
</dbReference>
<dbReference type="GO" id="GO:0051301">
    <property type="term" value="P:cell division"/>
    <property type="evidence" value="ECO:0007669"/>
    <property type="project" value="UniProtKB-KW"/>
</dbReference>
<dbReference type="Gene3D" id="3.40.250.10">
    <property type="entry name" value="Rhodanese-like domain"/>
    <property type="match status" value="1"/>
</dbReference>
<evidence type="ECO:0000256" key="8">
    <source>
        <dbReference type="SAM" id="MobiDB-lite"/>
    </source>
</evidence>
<dbReference type="SUPFAM" id="SSF52821">
    <property type="entry name" value="Rhodanese/Cell cycle control phosphatase"/>
    <property type="match status" value="1"/>
</dbReference>
<dbReference type="PANTHER" id="PTHR10828">
    <property type="entry name" value="M-PHASE INDUCER PHOSPHATASE DUAL SPECIFICITY PHOSPHATASE CDC25"/>
    <property type="match status" value="1"/>
</dbReference>
<proteinExistence type="evidence at transcript level"/>
<evidence type="ECO:0000256" key="3">
    <source>
        <dbReference type="ARBA" id="ARBA00022618"/>
    </source>
</evidence>
<organism evidence="10">
    <name type="scientific">Callorhinchus milii</name>
    <name type="common">Ghost shark</name>
    <dbReference type="NCBI Taxonomy" id="7868"/>
    <lineage>
        <taxon>Eukaryota</taxon>
        <taxon>Metazoa</taxon>
        <taxon>Chordata</taxon>
        <taxon>Craniata</taxon>
        <taxon>Vertebrata</taxon>
        <taxon>Chondrichthyes</taxon>
        <taxon>Holocephali</taxon>
        <taxon>Chimaeriformes</taxon>
        <taxon>Callorhinchidae</taxon>
        <taxon>Callorhinchus</taxon>
    </lineage>
</organism>
<protein>
    <recommendedName>
        <fullName evidence="2">protein-tyrosine-phosphatase</fullName>
        <ecNumber evidence="2">3.1.3.48</ecNumber>
    </recommendedName>
</protein>
<feature type="non-terminal residue" evidence="10">
    <location>
        <position position="1"/>
    </location>
</feature>
<dbReference type="GO" id="GO:0004725">
    <property type="term" value="F:protein tyrosine phosphatase activity"/>
    <property type="evidence" value="ECO:0007669"/>
    <property type="project" value="UniProtKB-EC"/>
</dbReference>
<keyword evidence="4" id="KW-0498">Mitosis</keyword>
<accession>V9LEE9</accession>
<evidence type="ECO:0000256" key="7">
    <source>
        <dbReference type="ARBA" id="ARBA00023306"/>
    </source>
</evidence>
<dbReference type="Pfam" id="PF00581">
    <property type="entry name" value="Rhodanese"/>
    <property type="match status" value="1"/>
</dbReference>
<evidence type="ECO:0000256" key="2">
    <source>
        <dbReference type="ARBA" id="ARBA00013064"/>
    </source>
</evidence>
<comment type="similarity">
    <text evidence="1">Belongs to the MPI phosphatase family.</text>
</comment>
<feature type="region of interest" description="Disordered" evidence="8">
    <location>
        <begin position="21"/>
        <end position="102"/>
    </location>
</feature>
<dbReference type="GO" id="GO:0010971">
    <property type="term" value="P:positive regulation of G2/M transition of mitotic cell cycle"/>
    <property type="evidence" value="ECO:0007669"/>
    <property type="project" value="TreeGrafter"/>
</dbReference>
<reference evidence="10" key="1">
    <citation type="journal article" date="2014" name="Nature">
        <title>Elephant shark genome provides unique insights into gnathostome evolution.</title>
        <authorList>
            <consortium name="International Elephant Shark Genome Sequencing Consortium"/>
            <person name="Venkatesh B."/>
            <person name="Lee A.P."/>
            <person name="Ravi V."/>
            <person name="Maurya A.K."/>
            <person name="Lian M.M."/>
            <person name="Swann J.B."/>
            <person name="Ohta Y."/>
            <person name="Flajnik M.F."/>
            <person name="Sutoh Y."/>
            <person name="Kasahara M."/>
            <person name="Hoon S."/>
            <person name="Gangu V."/>
            <person name="Roy S.W."/>
            <person name="Irimia M."/>
            <person name="Korzh V."/>
            <person name="Kondrychyn I."/>
            <person name="Lim Z.W."/>
            <person name="Tay B.H."/>
            <person name="Tohari S."/>
            <person name="Kong K.W."/>
            <person name="Ho S."/>
            <person name="Lorente-Galdos B."/>
            <person name="Quilez J."/>
            <person name="Marques-Bonet T."/>
            <person name="Raney B.J."/>
            <person name="Ingham P.W."/>
            <person name="Tay A."/>
            <person name="Hillier L.W."/>
            <person name="Minx P."/>
            <person name="Boehm T."/>
            <person name="Wilson R.K."/>
            <person name="Brenner S."/>
            <person name="Warren W.C."/>
        </authorList>
    </citation>
    <scope>NUCLEOTIDE SEQUENCE</scope>
    <source>
        <tissue evidence="10">Kidney</tissue>
    </source>
</reference>
<dbReference type="EMBL" id="JW878250">
    <property type="protein sequence ID" value="AFP10767.1"/>
    <property type="molecule type" value="mRNA"/>
</dbReference>
<feature type="non-terminal residue" evidence="10">
    <location>
        <position position="235"/>
    </location>
</feature>
<keyword evidence="6" id="KW-0904">Protein phosphatase</keyword>
<dbReference type="GO" id="GO:0000086">
    <property type="term" value="P:G2/M transition of mitotic cell cycle"/>
    <property type="evidence" value="ECO:0007669"/>
    <property type="project" value="TreeGrafter"/>
</dbReference>
<evidence type="ECO:0000256" key="4">
    <source>
        <dbReference type="ARBA" id="ARBA00022776"/>
    </source>
</evidence>
<keyword evidence="3" id="KW-0132">Cell division</keyword>
<feature type="domain" description="Rhodanese" evidence="9">
    <location>
        <begin position="188"/>
        <end position="214"/>
    </location>
</feature>
<evidence type="ECO:0000259" key="9">
    <source>
        <dbReference type="PROSITE" id="PS50206"/>
    </source>
</evidence>
<keyword evidence="5" id="KW-0378">Hydrolase</keyword>
<evidence type="ECO:0000256" key="1">
    <source>
        <dbReference type="ARBA" id="ARBA00011065"/>
    </source>
</evidence>
<evidence type="ECO:0000256" key="5">
    <source>
        <dbReference type="ARBA" id="ARBA00022801"/>
    </source>
</evidence>